<dbReference type="PROSITE" id="PS51897">
    <property type="entry name" value="ANNEXIN_2"/>
    <property type="match status" value="2"/>
</dbReference>
<organism evidence="4 5">
    <name type="scientific">Taenia crassiceps</name>
    <dbReference type="NCBI Taxonomy" id="6207"/>
    <lineage>
        <taxon>Eukaryota</taxon>
        <taxon>Metazoa</taxon>
        <taxon>Spiralia</taxon>
        <taxon>Lophotrochozoa</taxon>
        <taxon>Platyhelminthes</taxon>
        <taxon>Cestoda</taxon>
        <taxon>Eucestoda</taxon>
        <taxon>Cyclophyllidea</taxon>
        <taxon>Taeniidae</taxon>
        <taxon>Taenia</taxon>
    </lineage>
</organism>
<comment type="similarity">
    <text evidence="1">Belongs to the annexin family.</text>
</comment>
<gene>
    <name evidence="4" type="ORF">TcWFU_009651</name>
</gene>
<evidence type="ECO:0000313" key="4">
    <source>
        <dbReference type="EMBL" id="KAL5109479.1"/>
    </source>
</evidence>
<dbReference type="EMBL" id="JAKROA010000003">
    <property type="protein sequence ID" value="KAL5109479.1"/>
    <property type="molecule type" value="Genomic_DNA"/>
</dbReference>
<dbReference type="Pfam" id="PF00191">
    <property type="entry name" value="Annexin"/>
    <property type="match status" value="2"/>
</dbReference>
<dbReference type="SUPFAM" id="SSF47874">
    <property type="entry name" value="Annexin"/>
    <property type="match status" value="1"/>
</dbReference>
<evidence type="ECO:0000256" key="1">
    <source>
        <dbReference type="ARBA" id="ARBA00007831"/>
    </source>
</evidence>
<proteinExistence type="inferred from homology"/>
<dbReference type="Proteomes" id="UP001651158">
    <property type="component" value="Unassembled WGS sequence"/>
</dbReference>
<dbReference type="InterPro" id="IPR001464">
    <property type="entry name" value="Annexin"/>
</dbReference>
<dbReference type="PANTHER" id="PTHR10502">
    <property type="entry name" value="ANNEXIN"/>
    <property type="match status" value="1"/>
</dbReference>
<name>A0ABR4QJ34_9CEST</name>
<protein>
    <submittedName>
        <fullName evidence="4">Annexin A7</fullName>
    </submittedName>
</protein>
<dbReference type="PANTHER" id="PTHR10502:SF102">
    <property type="entry name" value="ANNEXIN B11"/>
    <property type="match status" value="1"/>
</dbReference>
<dbReference type="InterPro" id="IPR037104">
    <property type="entry name" value="Annexin_sf"/>
</dbReference>
<keyword evidence="3" id="KW-0041">Annexin</keyword>
<evidence type="ECO:0000256" key="3">
    <source>
        <dbReference type="ARBA" id="ARBA00023216"/>
    </source>
</evidence>
<dbReference type="Gene3D" id="1.10.220.10">
    <property type="entry name" value="Annexin"/>
    <property type="match status" value="3"/>
</dbReference>
<comment type="caution">
    <text evidence="4">The sequence shown here is derived from an EMBL/GenBank/DDBJ whole genome shotgun (WGS) entry which is preliminary data.</text>
</comment>
<evidence type="ECO:0000313" key="5">
    <source>
        <dbReference type="Proteomes" id="UP001651158"/>
    </source>
</evidence>
<keyword evidence="2" id="KW-0677">Repeat</keyword>
<sequence>MDCVSTTDAEGIRLLHLRRYQIIHFTSALRRNIEKDIRSDLSGNFEKFIVALLQGVREQGLDQSAAEADADALYAAGEKKLGTDEEVFTRIFARRSYRTIRLLDEIYCQKTGHGILKAIEKELSGDYKDAVATVVKTAFKKEECVADMIRDAMKGLGTHDDDLIRLILAYAEDNMAEIKAIFEEKNGKTLESWIKSDTRGDYCRFLMAVVEKC</sequence>
<accession>A0ABR4QJ34</accession>
<dbReference type="SMART" id="SM00335">
    <property type="entry name" value="ANX"/>
    <property type="match status" value="3"/>
</dbReference>
<evidence type="ECO:0000256" key="2">
    <source>
        <dbReference type="ARBA" id="ARBA00022737"/>
    </source>
</evidence>
<keyword evidence="5" id="KW-1185">Reference proteome</keyword>
<dbReference type="InterPro" id="IPR018502">
    <property type="entry name" value="Annexin_repeat"/>
</dbReference>
<reference evidence="4 5" key="1">
    <citation type="journal article" date="2022" name="Front. Cell. Infect. Microbiol.">
        <title>The Genomes of Two Strains of Taenia crassiceps the Animal Model for the Study of Human Cysticercosis.</title>
        <authorList>
            <person name="Bobes R.J."/>
            <person name="Estrada K."/>
            <person name="Rios-Valencia D.G."/>
            <person name="Calderon-Gallegos A."/>
            <person name="de la Torre P."/>
            <person name="Carrero J.C."/>
            <person name="Sanchez-Flores A."/>
            <person name="Laclette J.P."/>
        </authorList>
    </citation>
    <scope>NUCLEOTIDE SEQUENCE [LARGE SCALE GENOMIC DNA]</scope>
    <source>
        <strain evidence="4">WFUcys</strain>
    </source>
</reference>
<dbReference type="PRINTS" id="PR00196">
    <property type="entry name" value="ANNEXIN"/>
</dbReference>